<dbReference type="AlphaFoldDB" id="A0A829WYW8"/>
<reference evidence="1 2" key="1">
    <citation type="submission" date="2013-04" db="EMBL/GenBank/DDBJ databases">
        <title>Gluconobacter oxydans NBRC 3293 whole genome sequence.</title>
        <authorList>
            <person name="Matsutani M."/>
            <person name="Yakushi T."/>
            <person name="Matsushita K."/>
        </authorList>
    </citation>
    <scope>NUCLEOTIDE SEQUENCE [LARGE SCALE GENOMIC DNA]</scope>
    <source>
        <strain evidence="1 2">NBRC 3293</strain>
    </source>
</reference>
<accession>A0A829WYW8</accession>
<evidence type="ECO:0000313" key="2">
    <source>
        <dbReference type="Proteomes" id="UP000484858"/>
    </source>
</evidence>
<sequence>MAYAGNLGLDGRAVAENFRLHWRSKGETKLDWHAAFQLWCRREQSFTGSRSTGVRSVSRSKTAADRADEHAAYMLEKYAGGVR</sequence>
<dbReference type="EMBL" id="BARJ01000012">
    <property type="protein sequence ID" value="GEM17991.1"/>
    <property type="molecule type" value="Genomic_DNA"/>
</dbReference>
<name>A0A829WYW8_GLUOY</name>
<gene>
    <name evidence="1" type="ORF">NBRC3293_2489</name>
</gene>
<protein>
    <submittedName>
        <fullName evidence="1">Uncharacterized protein</fullName>
    </submittedName>
</protein>
<evidence type="ECO:0000313" key="1">
    <source>
        <dbReference type="EMBL" id="GEM17991.1"/>
    </source>
</evidence>
<comment type="caution">
    <text evidence="1">The sequence shown here is derived from an EMBL/GenBank/DDBJ whole genome shotgun (WGS) entry which is preliminary data.</text>
</comment>
<dbReference type="Proteomes" id="UP000484858">
    <property type="component" value="Unassembled WGS sequence"/>
</dbReference>
<proteinExistence type="predicted"/>
<organism evidence="1 2">
    <name type="scientific">Gluconobacter oxydans NBRC 3293</name>
    <dbReference type="NCBI Taxonomy" id="1315969"/>
    <lineage>
        <taxon>Bacteria</taxon>
        <taxon>Pseudomonadati</taxon>
        <taxon>Pseudomonadota</taxon>
        <taxon>Alphaproteobacteria</taxon>
        <taxon>Acetobacterales</taxon>
        <taxon>Acetobacteraceae</taxon>
        <taxon>Gluconobacter</taxon>
    </lineage>
</organism>